<protein>
    <submittedName>
        <fullName evidence="2">DUF4281 domain-containing protein</fullName>
    </submittedName>
</protein>
<keyword evidence="1" id="KW-0472">Membrane</keyword>
<evidence type="ECO:0000313" key="2">
    <source>
        <dbReference type="EMBL" id="KAA5547130.1"/>
    </source>
</evidence>
<proteinExistence type="predicted"/>
<gene>
    <name evidence="2" type="ORF">FYK55_01555</name>
</gene>
<dbReference type="Pfam" id="PF14108">
    <property type="entry name" value="ABA4-like"/>
    <property type="match status" value="1"/>
</dbReference>
<sequence length="154" mass="17051">MSPEALFPWVNNATLIMWLLLLFLPGYRIVSRLLVPVVACGALATVYLVILVMTIGDVEGGFTSLDGVSQLFQNRWALLAGWIHYLAFDLFIGSWQVRDSQRNGLRHRWIVPTLLLTFLVGPIGLLVYLAIRSLVTNQLALGALETVSDEQAVG</sequence>
<dbReference type="EMBL" id="VWOX01000001">
    <property type="protein sequence ID" value="KAA5547130.1"/>
    <property type="molecule type" value="Genomic_DNA"/>
</dbReference>
<evidence type="ECO:0000313" key="3">
    <source>
        <dbReference type="Proteomes" id="UP000324479"/>
    </source>
</evidence>
<feature type="transmembrane region" description="Helical" evidence="1">
    <location>
        <begin position="76"/>
        <end position="97"/>
    </location>
</feature>
<dbReference type="RefSeq" id="WP_150074239.1">
    <property type="nucleotide sequence ID" value="NZ_VWOX01000001.1"/>
</dbReference>
<dbReference type="InterPro" id="IPR025461">
    <property type="entry name" value="ABA4-like"/>
</dbReference>
<keyword evidence="1" id="KW-1133">Transmembrane helix</keyword>
<keyword evidence="1" id="KW-0812">Transmembrane</keyword>
<accession>A0A5M6DLX6</accession>
<dbReference type="Proteomes" id="UP000324479">
    <property type="component" value="Unassembled WGS sequence"/>
</dbReference>
<keyword evidence="3" id="KW-1185">Reference proteome</keyword>
<feature type="transmembrane region" description="Helical" evidence="1">
    <location>
        <begin position="109"/>
        <end position="131"/>
    </location>
</feature>
<reference evidence="2 3" key="1">
    <citation type="submission" date="2019-08" db="EMBL/GenBank/DDBJ databases">
        <authorList>
            <person name="Dhanesh K."/>
            <person name="Kumar G."/>
            <person name="Sasikala C."/>
            <person name="Venkata Ramana C."/>
        </authorList>
    </citation>
    <scope>NUCLEOTIDE SEQUENCE [LARGE SCALE GENOMIC DNA]</scope>
    <source>
        <strain evidence="2 3">JC645</strain>
    </source>
</reference>
<dbReference type="AlphaFoldDB" id="A0A5M6DLX6"/>
<feature type="transmembrane region" description="Helical" evidence="1">
    <location>
        <begin position="33"/>
        <end position="56"/>
    </location>
</feature>
<organism evidence="2 3">
    <name type="scientific">Roseiconus nitratireducens</name>
    <dbReference type="NCBI Taxonomy" id="2605748"/>
    <lineage>
        <taxon>Bacteria</taxon>
        <taxon>Pseudomonadati</taxon>
        <taxon>Planctomycetota</taxon>
        <taxon>Planctomycetia</taxon>
        <taxon>Pirellulales</taxon>
        <taxon>Pirellulaceae</taxon>
        <taxon>Roseiconus</taxon>
    </lineage>
</organism>
<name>A0A5M6DLX6_9BACT</name>
<comment type="caution">
    <text evidence="2">The sequence shown here is derived from an EMBL/GenBank/DDBJ whole genome shotgun (WGS) entry which is preliminary data.</text>
</comment>
<evidence type="ECO:0000256" key="1">
    <source>
        <dbReference type="SAM" id="Phobius"/>
    </source>
</evidence>
<feature type="transmembrane region" description="Helical" evidence="1">
    <location>
        <begin position="6"/>
        <end position="26"/>
    </location>
</feature>